<feature type="region of interest" description="Disordered" evidence="1">
    <location>
        <begin position="108"/>
        <end position="180"/>
    </location>
</feature>
<dbReference type="PANTHER" id="PTHR37012:SF7">
    <property type="entry name" value="B-ZIP TRANSCRIPTION FACTOR (EUROFUNG)-RELATED"/>
    <property type="match status" value="1"/>
</dbReference>
<dbReference type="Proteomes" id="UP000242791">
    <property type="component" value="Unassembled WGS sequence"/>
</dbReference>
<proteinExistence type="predicted"/>
<gene>
    <name evidence="2" type="ORF">ACJ73_03791</name>
</gene>
<dbReference type="AlphaFoldDB" id="A0A1J9QX81"/>
<dbReference type="EMBL" id="LGTZ01000479">
    <property type="protein sequence ID" value="OJD24843.1"/>
    <property type="molecule type" value="Genomic_DNA"/>
</dbReference>
<dbReference type="CDD" id="cd14688">
    <property type="entry name" value="bZIP_YAP"/>
    <property type="match status" value="1"/>
</dbReference>
<name>A0A1J9QX81_9EURO</name>
<evidence type="ECO:0000313" key="2">
    <source>
        <dbReference type="EMBL" id="OJD24843.1"/>
    </source>
</evidence>
<feature type="compositionally biased region" description="Basic residues" evidence="1">
    <location>
        <begin position="26"/>
        <end position="37"/>
    </location>
</feature>
<feature type="compositionally biased region" description="Low complexity" evidence="1">
    <location>
        <begin position="112"/>
        <end position="131"/>
    </location>
</feature>
<evidence type="ECO:0000256" key="1">
    <source>
        <dbReference type="SAM" id="MobiDB-lite"/>
    </source>
</evidence>
<dbReference type="VEuPathDB" id="FungiDB:ACJ73_03791"/>
<dbReference type="PANTHER" id="PTHR37012">
    <property type="entry name" value="B-ZIP TRANSCRIPTION FACTOR (EUROFUNG)-RELATED"/>
    <property type="match status" value="1"/>
</dbReference>
<organism evidence="2 3">
    <name type="scientific">Blastomyces percursus</name>
    <dbReference type="NCBI Taxonomy" id="1658174"/>
    <lineage>
        <taxon>Eukaryota</taxon>
        <taxon>Fungi</taxon>
        <taxon>Dikarya</taxon>
        <taxon>Ascomycota</taxon>
        <taxon>Pezizomycotina</taxon>
        <taxon>Eurotiomycetes</taxon>
        <taxon>Eurotiomycetidae</taxon>
        <taxon>Onygenales</taxon>
        <taxon>Ajellomycetaceae</taxon>
        <taxon>Blastomyces</taxon>
    </lineage>
</organism>
<dbReference type="InterPro" id="IPR021833">
    <property type="entry name" value="DUF3425"/>
</dbReference>
<keyword evidence="3" id="KW-1185">Reference proteome</keyword>
<accession>A0A1J9QX81</accession>
<sequence>MDSDSRSGTPQPATRKTRTLTASQRERKRAADRKAHRQSRERTKNYIAHLEQLLDEAATAGTVANTDAHGTSTDTSTLLRRLKEDFDKIDRLKRSLEAVCEVAQAALEDASARTSTSTNNNTSSIRAATSALDPNDKTKDGTAGQTHGEDNGEPPIELGSDVLSDNLSSPPPFPQASGCVNLTSTDLTVLDMPFDTPRSDDASGGWERNVDMALVDYHYSPRSIWTLLGQFTDSALRSQAAVTSLTTITPDLARDTDILIRAVLHGWDVAAGDYWLDMTWQTLRQTDQQLLSDYHERPAERLAILYVMRLQLHTLTPRNRPSQKFINHPPHAAYYVWPGFREHLLVWPDRYSSNNLLDHLRSNFRFLWPYEPQGLYVWDRFSGTYSFSSDFSQRIEDIRCWTVQPDFFTLYPELQSEIPVFNGRASFILPSCGANFALSLLTPATETIPELRSSEDAATSQGHSNAMSWQLFPDAASMFRM</sequence>
<evidence type="ECO:0008006" key="4">
    <source>
        <dbReference type="Google" id="ProtNLM"/>
    </source>
</evidence>
<reference evidence="2 3" key="1">
    <citation type="submission" date="2015-08" db="EMBL/GenBank/DDBJ databases">
        <title>Emmonsia species relationships and genome sequence.</title>
        <authorList>
            <person name="Cuomo C.A."/>
            <person name="Schwartz I.S."/>
            <person name="Kenyon C."/>
            <person name="De Hoog G.S."/>
            <person name="Govender N.P."/>
            <person name="Botha A."/>
            <person name="Moreno L."/>
            <person name="De Vries M."/>
            <person name="Munoz J.F."/>
            <person name="Stielow J.B."/>
        </authorList>
    </citation>
    <scope>NUCLEOTIDE SEQUENCE [LARGE SCALE GENOMIC DNA]</scope>
    <source>
        <strain evidence="2 3">EI222</strain>
    </source>
</reference>
<evidence type="ECO:0000313" key="3">
    <source>
        <dbReference type="Proteomes" id="UP000242791"/>
    </source>
</evidence>
<comment type="caution">
    <text evidence="2">The sequence shown here is derived from an EMBL/GenBank/DDBJ whole genome shotgun (WGS) entry which is preliminary data.</text>
</comment>
<protein>
    <recommendedName>
        <fullName evidence="4">BZIP domain-containing protein</fullName>
    </recommendedName>
</protein>
<feature type="region of interest" description="Disordered" evidence="1">
    <location>
        <begin position="1"/>
        <end position="45"/>
    </location>
</feature>
<feature type="compositionally biased region" description="Polar residues" evidence="1">
    <location>
        <begin position="1"/>
        <end position="23"/>
    </location>
</feature>
<dbReference type="Pfam" id="PF11905">
    <property type="entry name" value="DUF3425"/>
    <property type="match status" value="1"/>
</dbReference>
<dbReference type="OrthoDB" id="5086080at2759"/>